<dbReference type="Pfam" id="PF11612">
    <property type="entry name" value="T2SSJ"/>
    <property type="match status" value="1"/>
</dbReference>
<protein>
    <recommendedName>
        <fullName evidence="3">Type II secretion system protein J</fullName>
    </recommendedName>
</protein>
<keyword evidence="9 10" id="KW-0472">Membrane</keyword>
<evidence type="ECO:0000256" key="7">
    <source>
        <dbReference type="ARBA" id="ARBA00022692"/>
    </source>
</evidence>
<dbReference type="GO" id="GO:0015628">
    <property type="term" value="P:protein secretion by the type II secretion system"/>
    <property type="evidence" value="ECO:0007669"/>
    <property type="project" value="InterPro"/>
</dbReference>
<dbReference type="RefSeq" id="WP_140871214.1">
    <property type="nucleotide sequence ID" value="NZ_RCZK01000006.1"/>
</dbReference>
<keyword evidence="7 10" id="KW-0812">Transmembrane</keyword>
<evidence type="ECO:0000256" key="3">
    <source>
        <dbReference type="ARBA" id="ARBA00021539"/>
    </source>
</evidence>
<dbReference type="GO" id="GO:0015627">
    <property type="term" value="C:type II protein secretion system complex"/>
    <property type="evidence" value="ECO:0007669"/>
    <property type="project" value="InterPro"/>
</dbReference>
<sequence length="217" mass="22449">MTGAPLGVGPGVRADEAGFTLVEVMVSLLIFGMLAAAGVAILSLSVRAQQTTGAKFDDVSALNRTLALMSGDLGQATMRAARDEGGTVQPAFTGTSDGQMRFVRAGWSNIDAAPRASLQKVAYRVEGGVLQRIAYPMVDGAAPLPATALLTNVDRVSARYRFKGAWSDRWDGSQGAPLPEAVELSIARKGGQGYRAMMLIGTGYAPPPVPGAANAAP</sequence>
<keyword evidence="12" id="KW-1185">Reference proteome</keyword>
<dbReference type="OrthoDB" id="9794345at2"/>
<dbReference type="Proteomes" id="UP000318413">
    <property type="component" value="Unassembled WGS sequence"/>
</dbReference>
<evidence type="ECO:0000256" key="1">
    <source>
        <dbReference type="ARBA" id="ARBA00004377"/>
    </source>
</evidence>
<evidence type="ECO:0000256" key="8">
    <source>
        <dbReference type="ARBA" id="ARBA00022989"/>
    </source>
</evidence>
<keyword evidence="5" id="KW-0488">Methylation</keyword>
<dbReference type="InterPro" id="IPR010055">
    <property type="entry name" value="T2SS_protein-GspJ"/>
</dbReference>
<evidence type="ECO:0000256" key="2">
    <source>
        <dbReference type="ARBA" id="ARBA00011084"/>
    </source>
</evidence>
<comment type="subcellular location">
    <subcellularLocation>
        <location evidence="1">Cell inner membrane</location>
        <topology evidence="1">Single-pass membrane protein</topology>
    </subcellularLocation>
</comment>
<dbReference type="InterPro" id="IPR012902">
    <property type="entry name" value="N_methyl_site"/>
</dbReference>
<dbReference type="NCBIfam" id="TIGR02532">
    <property type="entry name" value="IV_pilin_GFxxxE"/>
    <property type="match status" value="1"/>
</dbReference>
<dbReference type="Pfam" id="PF07963">
    <property type="entry name" value="N_methyl"/>
    <property type="match status" value="1"/>
</dbReference>
<dbReference type="Gene3D" id="3.10.610.10">
    <property type="entry name" value="GSPII I/J protein-like"/>
    <property type="match status" value="1"/>
</dbReference>
<evidence type="ECO:0000256" key="6">
    <source>
        <dbReference type="ARBA" id="ARBA00022519"/>
    </source>
</evidence>
<keyword evidence="8 10" id="KW-1133">Transmembrane helix</keyword>
<gene>
    <name evidence="11" type="primary">gspJ</name>
    <name evidence="11" type="ORF">EAH84_09535</name>
</gene>
<comment type="caution">
    <text evidence="11">The sequence shown here is derived from an EMBL/GenBank/DDBJ whole genome shotgun (WGS) entry which is preliminary data.</text>
</comment>
<keyword evidence="4" id="KW-1003">Cell membrane</keyword>
<organism evidence="11 12">
    <name type="scientific">Sphingomonas oligophenolica</name>
    <dbReference type="NCBI Taxonomy" id="301154"/>
    <lineage>
        <taxon>Bacteria</taxon>
        <taxon>Pseudomonadati</taxon>
        <taxon>Pseudomonadota</taxon>
        <taxon>Alphaproteobacteria</taxon>
        <taxon>Sphingomonadales</taxon>
        <taxon>Sphingomonadaceae</taxon>
        <taxon>Sphingomonas</taxon>
    </lineage>
</organism>
<evidence type="ECO:0000256" key="4">
    <source>
        <dbReference type="ARBA" id="ARBA00022475"/>
    </source>
</evidence>
<evidence type="ECO:0000256" key="5">
    <source>
        <dbReference type="ARBA" id="ARBA00022481"/>
    </source>
</evidence>
<dbReference type="NCBIfam" id="TIGR01711">
    <property type="entry name" value="gspJ"/>
    <property type="match status" value="1"/>
</dbReference>
<dbReference type="GO" id="GO:0005886">
    <property type="term" value="C:plasma membrane"/>
    <property type="evidence" value="ECO:0007669"/>
    <property type="project" value="UniProtKB-SubCell"/>
</dbReference>
<dbReference type="InterPro" id="IPR045584">
    <property type="entry name" value="Pilin-like"/>
</dbReference>
<dbReference type="PANTHER" id="PTHR39583">
    <property type="entry name" value="TYPE II SECRETION SYSTEM PROTEIN J-RELATED"/>
    <property type="match status" value="1"/>
</dbReference>
<dbReference type="AlphaFoldDB" id="A0A502CIC4"/>
<evidence type="ECO:0000313" key="12">
    <source>
        <dbReference type="Proteomes" id="UP000318413"/>
    </source>
</evidence>
<proteinExistence type="inferred from homology"/>
<dbReference type="EMBL" id="RCZK01000006">
    <property type="protein sequence ID" value="TPG12390.1"/>
    <property type="molecule type" value="Genomic_DNA"/>
</dbReference>
<dbReference type="PROSITE" id="PS00409">
    <property type="entry name" value="PROKAR_NTER_METHYL"/>
    <property type="match status" value="1"/>
</dbReference>
<dbReference type="SUPFAM" id="SSF54523">
    <property type="entry name" value="Pili subunits"/>
    <property type="match status" value="1"/>
</dbReference>
<feature type="transmembrane region" description="Helical" evidence="10">
    <location>
        <begin position="24"/>
        <end position="46"/>
    </location>
</feature>
<dbReference type="PANTHER" id="PTHR39583:SF2">
    <property type="entry name" value="TYPE II SECRETION SYSTEM PROTEIN J"/>
    <property type="match status" value="1"/>
</dbReference>
<evidence type="ECO:0000256" key="10">
    <source>
        <dbReference type="SAM" id="Phobius"/>
    </source>
</evidence>
<comment type="similarity">
    <text evidence="2">Belongs to the GSP J family.</text>
</comment>
<keyword evidence="6" id="KW-0997">Cell inner membrane</keyword>
<evidence type="ECO:0000313" key="11">
    <source>
        <dbReference type="EMBL" id="TPG12390.1"/>
    </source>
</evidence>
<evidence type="ECO:0000256" key="9">
    <source>
        <dbReference type="ARBA" id="ARBA00023136"/>
    </source>
</evidence>
<reference evidence="11 12" key="1">
    <citation type="journal article" date="2019" name="Environ. Microbiol.">
        <title>Species interactions and distinct microbial communities in high Arctic permafrost affected cryosols are associated with the CH4 and CO2 gas fluxes.</title>
        <authorList>
            <person name="Altshuler I."/>
            <person name="Hamel J."/>
            <person name="Turney S."/>
            <person name="Magnuson E."/>
            <person name="Levesque R."/>
            <person name="Greer C."/>
            <person name="Whyte L.G."/>
        </authorList>
    </citation>
    <scope>NUCLEOTIDE SEQUENCE [LARGE SCALE GENOMIC DNA]</scope>
    <source>
        <strain evidence="11 12">S5.1</strain>
    </source>
</reference>
<name>A0A502CIC4_9SPHN</name>
<dbReference type="InterPro" id="IPR051621">
    <property type="entry name" value="T2SS_protein_J"/>
</dbReference>
<accession>A0A502CIC4</accession>